<keyword evidence="3" id="KW-1185">Reference proteome</keyword>
<dbReference type="Proteomes" id="UP000033647">
    <property type="component" value="Unassembled WGS sequence"/>
</dbReference>
<dbReference type="AlphaFoldDB" id="A0A0F4GLS6"/>
<evidence type="ECO:0000256" key="1">
    <source>
        <dbReference type="SAM" id="MobiDB-lite"/>
    </source>
</evidence>
<feature type="compositionally biased region" description="Basic and acidic residues" evidence="1">
    <location>
        <begin position="144"/>
        <end position="158"/>
    </location>
</feature>
<dbReference type="OrthoDB" id="5373857at2759"/>
<proteinExistence type="predicted"/>
<feature type="compositionally biased region" description="Polar residues" evidence="1">
    <location>
        <begin position="132"/>
        <end position="141"/>
    </location>
</feature>
<feature type="region of interest" description="Disordered" evidence="1">
    <location>
        <begin position="110"/>
        <end position="178"/>
    </location>
</feature>
<gene>
    <name evidence="2" type="ORF">TI39_contig446g00004</name>
</gene>
<comment type="caution">
    <text evidence="2">The sequence shown here is derived from an EMBL/GenBank/DDBJ whole genome shotgun (WGS) entry which is preliminary data.</text>
</comment>
<sequence>MTLIFRFRGLSCGLDFLASKEETPSRPQVPNFEKPTNFHQNTIDRPTTIILLQLQQLDLPGPYHDINMSFFTPRNFAIGAGSVAAIAYIVPKLTGGKPIETFGSQNIADRYSAGGGSKTHLPGAATPRGNPDNVTSNQTNPKGVDTKHFKENHSDQKLDNSPAGKVWQNSMYGNDKGK</sequence>
<evidence type="ECO:0000313" key="3">
    <source>
        <dbReference type="Proteomes" id="UP000033647"/>
    </source>
</evidence>
<evidence type="ECO:0000313" key="2">
    <source>
        <dbReference type="EMBL" id="KJX98002.1"/>
    </source>
</evidence>
<reference evidence="2 3" key="1">
    <citation type="submission" date="2015-03" db="EMBL/GenBank/DDBJ databases">
        <title>RNA-seq based gene annotation and comparative genomics of four Zymoseptoria species reveal species-specific pathogenicity related genes and transposable element activity.</title>
        <authorList>
            <person name="Grandaubert J."/>
            <person name="Bhattacharyya A."/>
            <person name="Stukenbrock E.H."/>
        </authorList>
    </citation>
    <scope>NUCLEOTIDE SEQUENCE [LARGE SCALE GENOMIC DNA]</scope>
    <source>
        <strain evidence="2 3">Zb18110</strain>
    </source>
</reference>
<organism evidence="2 3">
    <name type="scientific">Zymoseptoria brevis</name>
    <dbReference type="NCBI Taxonomy" id="1047168"/>
    <lineage>
        <taxon>Eukaryota</taxon>
        <taxon>Fungi</taxon>
        <taxon>Dikarya</taxon>
        <taxon>Ascomycota</taxon>
        <taxon>Pezizomycotina</taxon>
        <taxon>Dothideomycetes</taxon>
        <taxon>Dothideomycetidae</taxon>
        <taxon>Mycosphaerellales</taxon>
        <taxon>Mycosphaerellaceae</taxon>
        <taxon>Zymoseptoria</taxon>
    </lineage>
</organism>
<dbReference type="EMBL" id="LAFY01000438">
    <property type="protein sequence ID" value="KJX98002.1"/>
    <property type="molecule type" value="Genomic_DNA"/>
</dbReference>
<protein>
    <submittedName>
        <fullName evidence="2">Uncharacterized protein</fullName>
    </submittedName>
</protein>
<accession>A0A0F4GLS6</accession>
<name>A0A0F4GLS6_9PEZI</name>